<dbReference type="InterPro" id="IPR052900">
    <property type="entry name" value="Phospholipid_Metab_Enz"/>
</dbReference>
<dbReference type="InterPro" id="IPR029052">
    <property type="entry name" value="Metallo-depent_PP-like"/>
</dbReference>
<gene>
    <name evidence="4" type="ORF">P691DRAFT_779101</name>
</gene>
<feature type="chain" id="PRO_5040191406" evidence="1">
    <location>
        <begin position="17"/>
        <end position="610"/>
    </location>
</feature>
<evidence type="ECO:0000256" key="1">
    <source>
        <dbReference type="SAM" id="SignalP"/>
    </source>
</evidence>
<dbReference type="Gene3D" id="2.60.40.380">
    <property type="entry name" value="Purple acid phosphatase-like, N-terminal"/>
    <property type="match status" value="1"/>
</dbReference>
<dbReference type="OrthoDB" id="29024at2759"/>
<keyword evidence="1" id="KW-0732">Signal</keyword>
<organism evidence="4 5">
    <name type="scientific">Macrolepiota fuliginosa MF-IS2</name>
    <dbReference type="NCBI Taxonomy" id="1400762"/>
    <lineage>
        <taxon>Eukaryota</taxon>
        <taxon>Fungi</taxon>
        <taxon>Dikarya</taxon>
        <taxon>Basidiomycota</taxon>
        <taxon>Agaricomycotina</taxon>
        <taxon>Agaricomycetes</taxon>
        <taxon>Agaricomycetidae</taxon>
        <taxon>Agaricales</taxon>
        <taxon>Agaricineae</taxon>
        <taxon>Agaricaceae</taxon>
        <taxon>Macrolepiota</taxon>
    </lineage>
</organism>
<name>A0A9P6BWL8_9AGAR</name>
<dbReference type="Gene3D" id="3.60.21.70">
    <property type="entry name" value="PhoD-like phosphatase"/>
    <property type="match status" value="1"/>
</dbReference>
<dbReference type="EMBL" id="MU151527">
    <property type="protein sequence ID" value="KAF9443046.1"/>
    <property type="molecule type" value="Genomic_DNA"/>
</dbReference>
<dbReference type="Pfam" id="PF09423">
    <property type="entry name" value="PhoD"/>
    <property type="match status" value="1"/>
</dbReference>
<feature type="domain" description="PhoD-like phosphatase metallophosphatase" evidence="2">
    <location>
        <begin position="210"/>
        <end position="562"/>
    </location>
</feature>
<dbReference type="PANTHER" id="PTHR43606:SF7">
    <property type="entry name" value="PHOSPHATASE, PUTATIVE (AFU_ORTHOLOGUE AFUA_6G08710)-RELATED"/>
    <property type="match status" value="1"/>
</dbReference>
<accession>A0A9P6BWL8</accession>
<dbReference type="PANTHER" id="PTHR43606">
    <property type="entry name" value="PHOSPHATASE, PUTATIVE (AFU_ORTHOLOGUE AFUA_6G08710)-RELATED"/>
    <property type="match status" value="1"/>
</dbReference>
<feature type="domain" description="Phospholipase D N-terminal" evidence="3">
    <location>
        <begin position="90"/>
        <end position="191"/>
    </location>
</feature>
<reference evidence="4" key="1">
    <citation type="submission" date="2020-11" db="EMBL/GenBank/DDBJ databases">
        <authorList>
            <consortium name="DOE Joint Genome Institute"/>
            <person name="Ahrendt S."/>
            <person name="Riley R."/>
            <person name="Andreopoulos W."/>
            <person name="Labutti K."/>
            <person name="Pangilinan J."/>
            <person name="Ruiz-Duenas F.J."/>
            <person name="Barrasa J.M."/>
            <person name="Sanchez-Garcia M."/>
            <person name="Camarero S."/>
            <person name="Miyauchi S."/>
            <person name="Serrano A."/>
            <person name="Linde D."/>
            <person name="Babiker R."/>
            <person name="Drula E."/>
            <person name="Ayuso-Fernandez I."/>
            <person name="Pacheco R."/>
            <person name="Padilla G."/>
            <person name="Ferreira P."/>
            <person name="Barriuso J."/>
            <person name="Kellner H."/>
            <person name="Castanera R."/>
            <person name="Alfaro M."/>
            <person name="Ramirez L."/>
            <person name="Pisabarro A.G."/>
            <person name="Kuo A."/>
            <person name="Tritt A."/>
            <person name="Lipzen A."/>
            <person name="He G."/>
            <person name="Yan M."/>
            <person name="Ng V."/>
            <person name="Cullen D."/>
            <person name="Martin F."/>
            <person name="Rosso M.-N."/>
            <person name="Henrissat B."/>
            <person name="Hibbett D."/>
            <person name="Martinez A.T."/>
            <person name="Grigoriev I.V."/>
        </authorList>
    </citation>
    <scope>NUCLEOTIDE SEQUENCE</scope>
    <source>
        <strain evidence="4">MF-IS2</strain>
    </source>
</reference>
<protein>
    <submittedName>
        <fullName evidence="4">PhoD-like protein</fullName>
    </submittedName>
</protein>
<evidence type="ECO:0000313" key="4">
    <source>
        <dbReference type="EMBL" id="KAF9443046.1"/>
    </source>
</evidence>
<evidence type="ECO:0000313" key="5">
    <source>
        <dbReference type="Proteomes" id="UP000807342"/>
    </source>
</evidence>
<dbReference type="InterPro" id="IPR018946">
    <property type="entry name" value="PhoD-like_MPP"/>
</dbReference>
<dbReference type="CDD" id="cd07389">
    <property type="entry name" value="MPP_PhoD"/>
    <property type="match status" value="1"/>
</dbReference>
<keyword evidence="5" id="KW-1185">Reference proteome</keyword>
<feature type="signal peptide" evidence="1">
    <location>
        <begin position="1"/>
        <end position="16"/>
    </location>
</feature>
<comment type="caution">
    <text evidence="4">The sequence shown here is derived from an EMBL/GenBank/DDBJ whole genome shotgun (WGS) entry which is preliminary data.</text>
</comment>
<proteinExistence type="predicted"/>
<sequence>MRSLGVSLLFIAGASAIVDKFNNNLVFRSPYFDEPQFGHDTVALSRRTLEFAKRDQVPADGFKDGKYPGFYVSNLSNAPFIWSSGVNFTHSVASGDPYDTSVILWTRAVPLPSSTGQLPDQSVPICVVYKVFTKSDLSGRPVDSGEAFTSYDVDWTVKVEAARLKPDTKYYFQFADCANPSGVSPVGSTRTVASSNTPADKVNGGKPMTLAVFSCSQYQAGYFNAYGYAAQNVTADIFIHLGDYIYESVGNGAKIGRAVEGRELATIHDYRQRLGQYRSDLDLQYAHQTAPWVVDDHEIADNAWKAGTADSNDTAQGCTFSPSGACFTDRKLAGTRAYHEWMPIRQLDARDQLRIWRNFQVGKLFDLSMLDTRQYERDITDIYYNRLIASLKDAPQRSLMGHNQEKWLLDTLSKSKDRKAVWRIIGQQIVFTQVVDLSGGINLDAWDGYRANRNRILDHLYNNQINNNIILAGDSHANWVSDLAHANDTINYDSATGRGAIGVEFAGTGVTSSSGTFVKGNLTDSIAVSTKYVNNNIDLQWNEGFFRGFFTLTLDSSVLNATYYSMRNVTYRNLDGFASAHFTVKAGENRLSRPVAGGKVLSGALKYPSN</sequence>
<dbReference type="Proteomes" id="UP000807342">
    <property type="component" value="Unassembled WGS sequence"/>
</dbReference>
<dbReference type="Pfam" id="PF16655">
    <property type="entry name" value="PhoD_N"/>
    <property type="match status" value="1"/>
</dbReference>
<evidence type="ECO:0000259" key="3">
    <source>
        <dbReference type="Pfam" id="PF16655"/>
    </source>
</evidence>
<evidence type="ECO:0000259" key="2">
    <source>
        <dbReference type="Pfam" id="PF09423"/>
    </source>
</evidence>
<dbReference type="InterPro" id="IPR032093">
    <property type="entry name" value="PhoD_N"/>
</dbReference>
<dbReference type="AlphaFoldDB" id="A0A9P6BWL8"/>
<dbReference type="InterPro" id="IPR038607">
    <property type="entry name" value="PhoD-like_sf"/>
</dbReference>
<dbReference type="SUPFAM" id="SSF56300">
    <property type="entry name" value="Metallo-dependent phosphatases"/>
    <property type="match status" value="1"/>
</dbReference>